<dbReference type="GO" id="GO:0006310">
    <property type="term" value="P:DNA recombination"/>
    <property type="evidence" value="ECO:0007669"/>
    <property type="project" value="UniProtKB-KW"/>
</dbReference>
<reference evidence="9 10" key="1">
    <citation type="submission" date="2018-07" db="EMBL/GenBank/DDBJ databases">
        <title>New species, Clostridium PI-S10-A1B.</title>
        <authorList>
            <person name="Krishna G."/>
            <person name="Summeta K."/>
            <person name="Shikha S."/>
            <person name="Prabhu P.B."/>
            <person name="Suresh K."/>
        </authorList>
    </citation>
    <scope>NUCLEOTIDE SEQUENCE [LARGE SCALE GENOMIC DNA]</scope>
    <source>
        <strain evidence="9 10">PI-S10-A1B</strain>
    </source>
</reference>
<dbReference type="InterPro" id="IPR010998">
    <property type="entry name" value="Integrase_recombinase_N"/>
</dbReference>
<accession>A0A3E2N3Z9</accession>
<feature type="domain" description="Core-binding (CB)" evidence="8">
    <location>
        <begin position="65"/>
        <end position="147"/>
    </location>
</feature>
<evidence type="ECO:0000256" key="5">
    <source>
        <dbReference type="ARBA" id="ARBA00023172"/>
    </source>
</evidence>
<gene>
    <name evidence="9" type="ORF">DS742_27365</name>
</gene>
<feature type="domain" description="Tyr recombinase" evidence="7">
    <location>
        <begin position="169"/>
        <end position="375"/>
    </location>
</feature>
<evidence type="ECO:0000259" key="7">
    <source>
        <dbReference type="PROSITE" id="PS51898"/>
    </source>
</evidence>
<dbReference type="Gene3D" id="1.10.150.130">
    <property type="match status" value="1"/>
</dbReference>
<comment type="similarity">
    <text evidence="2">Belongs to the 'phage' integrase family.</text>
</comment>
<proteinExistence type="inferred from homology"/>
<dbReference type="InterPro" id="IPR044068">
    <property type="entry name" value="CB"/>
</dbReference>
<dbReference type="PROSITE" id="PS51900">
    <property type="entry name" value="CB"/>
    <property type="match status" value="1"/>
</dbReference>
<evidence type="ECO:0000256" key="6">
    <source>
        <dbReference type="PROSITE-ProRule" id="PRU01248"/>
    </source>
</evidence>
<dbReference type="GO" id="GO:0015074">
    <property type="term" value="P:DNA integration"/>
    <property type="evidence" value="ECO:0007669"/>
    <property type="project" value="UniProtKB-KW"/>
</dbReference>
<dbReference type="Proteomes" id="UP000260680">
    <property type="component" value="Unassembled WGS sequence"/>
</dbReference>
<dbReference type="PROSITE" id="PS51898">
    <property type="entry name" value="TYR_RECOMBINASE"/>
    <property type="match status" value="1"/>
</dbReference>
<dbReference type="AlphaFoldDB" id="A0A3E2N3Z9"/>
<comment type="caution">
    <text evidence="9">The sequence shown here is derived from an EMBL/GenBank/DDBJ whole genome shotgun (WGS) entry which is preliminary data.</text>
</comment>
<keyword evidence="5" id="KW-0233">DNA recombination</keyword>
<dbReference type="Gene3D" id="1.10.443.10">
    <property type="entry name" value="Intergrase catalytic core"/>
    <property type="match status" value="1"/>
</dbReference>
<sequence length="382" mass="44763">MSSYKKNALPKGITYRENDGRYMGRFMYHGESFTTYGKTIKETQKKMETLRYEVEHGIYFKNGNATFGSWFEIWLRDYKEPSVKMGTITVYRQNYNAYIKKTFEKRQLRDIRTDQIQRFYNEMAKDYSHNTLEICRAILNGAFMQAVRNEVIQRNPVSNAVLPRNGKKKEVRVMTIEEQTLFLEYAHNTEYFPLYELALSTGMRSGEIRGLQWSDVNFNDKAIHVSSTLTYQNGAYYMGTPKTTSSDRIIPMLNNVIRLLKQRKKEQAKERLMMGSYWNPLEGFENLVFTNSAGRPINRDRFKIAIDDIVKEICKDGIDFKRITPHTFRHTFATRCIENNVTPKVLQTILGHNDLATTMDTYVHVLKDTKETEMQKLACLFS</sequence>
<dbReference type="InterPro" id="IPR050090">
    <property type="entry name" value="Tyrosine_recombinase_XerCD"/>
</dbReference>
<dbReference type="RefSeq" id="WP_117420078.1">
    <property type="nucleotide sequence ID" value="NZ_QOHO01000120.1"/>
</dbReference>
<evidence type="ECO:0000313" key="10">
    <source>
        <dbReference type="Proteomes" id="UP000260680"/>
    </source>
</evidence>
<dbReference type="PANTHER" id="PTHR30349">
    <property type="entry name" value="PHAGE INTEGRASE-RELATED"/>
    <property type="match status" value="1"/>
</dbReference>
<dbReference type="InterPro" id="IPR013762">
    <property type="entry name" value="Integrase-like_cat_sf"/>
</dbReference>
<dbReference type="OrthoDB" id="9785687at2"/>
<dbReference type="InterPro" id="IPR002104">
    <property type="entry name" value="Integrase_catalytic"/>
</dbReference>
<organism evidence="9 10">
    <name type="scientific">Lacrimispora amygdalina</name>
    <dbReference type="NCBI Taxonomy" id="253257"/>
    <lineage>
        <taxon>Bacteria</taxon>
        <taxon>Bacillati</taxon>
        <taxon>Bacillota</taxon>
        <taxon>Clostridia</taxon>
        <taxon>Lachnospirales</taxon>
        <taxon>Lachnospiraceae</taxon>
        <taxon>Lacrimispora</taxon>
    </lineage>
</organism>
<evidence type="ECO:0000256" key="2">
    <source>
        <dbReference type="ARBA" id="ARBA00008857"/>
    </source>
</evidence>
<evidence type="ECO:0000256" key="1">
    <source>
        <dbReference type="ARBA" id="ARBA00003283"/>
    </source>
</evidence>
<dbReference type="SUPFAM" id="SSF56349">
    <property type="entry name" value="DNA breaking-rejoining enzymes"/>
    <property type="match status" value="1"/>
</dbReference>
<dbReference type="Pfam" id="PF00589">
    <property type="entry name" value="Phage_integrase"/>
    <property type="match status" value="1"/>
</dbReference>
<comment type="function">
    <text evidence="1">Site-specific tyrosine recombinase, which acts by catalyzing the cutting and rejoining of the recombining DNA molecules.</text>
</comment>
<evidence type="ECO:0000256" key="4">
    <source>
        <dbReference type="ARBA" id="ARBA00023125"/>
    </source>
</evidence>
<protein>
    <submittedName>
        <fullName evidence="9">Site-specific integrase</fullName>
    </submittedName>
</protein>
<keyword evidence="4 6" id="KW-0238">DNA-binding</keyword>
<keyword evidence="3" id="KW-0229">DNA integration</keyword>
<dbReference type="CDD" id="cd01189">
    <property type="entry name" value="INT_ICEBs1_C_like"/>
    <property type="match status" value="1"/>
</dbReference>
<dbReference type="EMBL" id="QOHO01000120">
    <property type="protein sequence ID" value="RFZ75730.1"/>
    <property type="molecule type" value="Genomic_DNA"/>
</dbReference>
<name>A0A3E2N3Z9_9FIRM</name>
<dbReference type="InterPro" id="IPR011010">
    <property type="entry name" value="DNA_brk_join_enz"/>
</dbReference>
<evidence type="ECO:0000259" key="8">
    <source>
        <dbReference type="PROSITE" id="PS51900"/>
    </source>
</evidence>
<dbReference type="Pfam" id="PF14659">
    <property type="entry name" value="Phage_int_SAM_3"/>
    <property type="match status" value="1"/>
</dbReference>
<dbReference type="PANTHER" id="PTHR30349:SF64">
    <property type="entry name" value="PROPHAGE INTEGRASE INTD-RELATED"/>
    <property type="match status" value="1"/>
</dbReference>
<dbReference type="GO" id="GO:0003677">
    <property type="term" value="F:DNA binding"/>
    <property type="evidence" value="ECO:0007669"/>
    <property type="project" value="UniProtKB-UniRule"/>
</dbReference>
<evidence type="ECO:0000313" key="9">
    <source>
        <dbReference type="EMBL" id="RFZ75730.1"/>
    </source>
</evidence>
<dbReference type="InterPro" id="IPR004107">
    <property type="entry name" value="Integrase_SAM-like_N"/>
</dbReference>
<evidence type="ECO:0000256" key="3">
    <source>
        <dbReference type="ARBA" id="ARBA00022908"/>
    </source>
</evidence>